<accession>A0A7R9ZQP5</accession>
<dbReference type="Gene3D" id="1.25.40.10">
    <property type="entry name" value="Tetratricopeptide repeat domain"/>
    <property type="match status" value="1"/>
</dbReference>
<proteinExistence type="predicted"/>
<evidence type="ECO:0000313" key="1">
    <source>
        <dbReference type="EMBL" id="CAD8340646.1"/>
    </source>
</evidence>
<protein>
    <submittedName>
        <fullName evidence="1">Uncharacterized protein</fullName>
    </submittedName>
</protein>
<sequence length="283" mass="31920">MTPTCGCVCVCAYASACTIMYDDMHECSDTVVDTETDTIPRCPCDDVVMPSNVRFHRTCWRLWGRVLWRMLCSNTPVQLLPVIALSSFLEHSSLISALCLSSAIRAWGRSRSFGNAERAYALLSQMKRLRAEGKIEARPNIFCYNAALNACAFSHFDENKKTANLNLAITVFKEMQASSDCAPDEMSYVNLIAALRNLMPPSPERVAAVSNVFHLCAKNRQLDKTVIQRVQTALTIEQRKELVGSDKVNEKGWIMANRLPKEWFSEAEPTDEADRRKRRNNGR</sequence>
<organism evidence="1">
    <name type="scientific">Craspedostauros australis</name>
    <dbReference type="NCBI Taxonomy" id="1486917"/>
    <lineage>
        <taxon>Eukaryota</taxon>
        <taxon>Sar</taxon>
        <taxon>Stramenopiles</taxon>
        <taxon>Ochrophyta</taxon>
        <taxon>Bacillariophyta</taxon>
        <taxon>Bacillariophyceae</taxon>
        <taxon>Bacillariophycidae</taxon>
        <taxon>Naviculales</taxon>
        <taxon>Naviculaceae</taxon>
        <taxon>Craspedostauros</taxon>
    </lineage>
</organism>
<reference evidence="1" key="1">
    <citation type="submission" date="2021-01" db="EMBL/GenBank/DDBJ databases">
        <authorList>
            <person name="Corre E."/>
            <person name="Pelletier E."/>
            <person name="Niang G."/>
            <person name="Scheremetjew M."/>
            <person name="Finn R."/>
            <person name="Kale V."/>
            <person name="Holt S."/>
            <person name="Cochrane G."/>
            <person name="Meng A."/>
            <person name="Brown T."/>
            <person name="Cohen L."/>
        </authorList>
    </citation>
    <scope>NUCLEOTIDE SEQUENCE</scope>
    <source>
        <strain evidence="1">CCMP3328</strain>
    </source>
</reference>
<name>A0A7R9ZQP5_9STRA</name>
<gene>
    <name evidence="1" type="ORF">CAUS1442_LOCUS12780</name>
</gene>
<dbReference type="AlphaFoldDB" id="A0A7R9ZQP5"/>
<dbReference type="InterPro" id="IPR011990">
    <property type="entry name" value="TPR-like_helical_dom_sf"/>
</dbReference>
<dbReference type="EMBL" id="HBEF01020664">
    <property type="protein sequence ID" value="CAD8340646.1"/>
    <property type="molecule type" value="Transcribed_RNA"/>
</dbReference>